<name>A0A392S377_9FABA</name>
<sequence>MPLTTGMKPRTVPKFYAPLVRVTPHSPVASTAAIPTLDSKDFRSYFLMSSRFYFFLTTRPPWSTSVLNRNTLPTIYDTELYGLITQWFQRKQS</sequence>
<evidence type="ECO:0000313" key="2">
    <source>
        <dbReference type="Proteomes" id="UP000265520"/>
    </source>
</evidence>
<protein>
    <submittedName>
        <fullName evidence="1">Uncharacterized protein</fullName>
    </submittedName>
</protein>
<dbReference type="AlphaFoldDB" id="A0A392S377"/>
<keyword evidence="2" id="KW-1185">Reference proteome</keyword>
<feature type="non-terminal residue" evidence="1">
    <location>
        <position position="93"/>
    </location>
</feature>
<proteinExistence type="predicted"/>
<dbReference type="EMBL" id="LXQA010310367">
    <property type="protein sequence ID" value="MCI42892.1"/>
    <property type="molecule type" value="Genomic_DNA"/>
</dbReference>
<reference evidence="1 2" key="1">
    <citation type="journal article" date="2018" name="Front. Plant Sci.">
        <title>Red Clover (Trifolium pratense) and Zigzag Clover (T. medium) - A Picture of Genomic Similarities and Differences.</title>
        <authorList>
            <person name="Dluhosova J."/>
            <person name="Istvanek J."/>
            <person name="Nedelnik J."/>
            <person name="Repkova J."/>
        </authorList>
    </citation>
    <scope>NUCLEOTIDE SEQUENCE [LARGE SCALE GENOMIC DNA]</scope>
    <source>
        <strain evidence="2">cv. 10/8</strain>
        <tissue evidence="1">Leaf</tissue>
    </source>
</reference>
<organism evidence="1 2">
    <name type="scientific">Trifolium medium</name>
    <dbReference type="NCBI Taxonomy" id="97028"/>
    <lineage>
        <taxon>Eukaryota</taxon>
        <taxon>Viridiplantae</taxon>
        <taxon>Streptophyta</taxon>
        <taxon>Embryophyta</taxon>
        <taxon>Tracheophyta</taxon>
        <taxon>Spermatophyta</taxon>
        <taxon>Magnoliopsida</taxon>
        <taxon>eudicotyledons</taxon>
        <taxon>Gunneridae</taxon>
        <taxon>Pentapetalae</taxon>
        <taxon>rosids</taxon>
        <taxon>fabids</taxon>
        <taxon>Fabales</taxon>
        <taxon>Fabaceae</taxon>
        <taxon>Papilionoideae</taxon>
        <taxon>50 kb inversion clade</taxon>
        <taxon>NPAAA clade</taxon>
        <taxon>Hologalegina</taxon>
        <taxon>IRL clade</taxon>
        <taxon>Trifolieae</taxon>
        <taxon>Trifolium</taxon>
    </lineage>
</organism>
<evidence type="ECO:0000313" key="1">
    <source>
        <dbReference type="EMBL" id="MCI42892.1"/>
    </source>
</evidence>
<comment type="caution">
    <text evidence="1">The sequence shown here is derived from an EMBL/GenBank/DDBJ whole genome shotgun (WGS) entry which is preliminary data.</text>
</comment>
<dbReference type="Proteomes" id="UP000265520">
    <property type="component" value="Unassembled WGS sequence"/>
</dbReference>
<accession>A0A392S377</accession>